<dbReference type="PROSITE" id="PS00552">
    <property type="entry name" value="HTH_MERR_1"/>
    <property type="match status" value="1"/>
</dbReference>
<evidence type="ECO:0000313" key="7">
    <source>
        <dbReference type="Proteomes" id="UP001606134"/>
    </source>
</evidence>
<dbReference type="InterPro" id="IPR012925">
    <property type="entry name" value="TipAS_dom"/>
</dbReference>
<organism evidence="6 7">
    <name type="scientific">Pelomonas candidula</name>
    <dbReference type="NCBI Taxonomy" id="3299025"/>
    <lineage>
        <taxon>Bacteria</taxon>
        <taxon>Pseudomonadati</taxon>
        <taxon>Pseudomonadota</taxon>
        <taxon>Betaproteobacteria</taxon>
        <taxon>Burkholderiales</taxon>
        <taxon>Sphaerotilaceae</taxon>
        <taxon>Roseateles</taxon>
    </lineage>
</organism>
<dbReference type="PROSITE" id="PS50937">
    <property type="entry name" value="HTH_MERR_2"/>
    <property type="match status" value="1"/>
</dbReference>
<evidence type="ECO:0000259" key="5">
    <source>
        <dbReference type="PROSITE" id="PS50937"/>
    </source>
</evidence>
<dbReference type="Gene3D" id="1.10.1660.10">
    <property type="match status" value="1"/>
</dbReference>
<dbReference type="InterPro" id="IPR036244">
    <property type="entry name" value="TipA-like_antibiotic-bd"/>
</dbReference>
<accession>A0ABW7HF40</accession>
<proteinExistence type="predicted"/>
<sequence>MDYTVGELAKRAGLTVRTLHHYEDLGLLRASGRSEAGYRRYGEADVLRLHRVLALRDAGLSLKDIAPLLDGETPQPLAQVLAAQIEQIQAQLLAQETLLQTLRNAAKRLELHGDSGDAVQVLLDAMAIRRVHERWISPEQMRTMRRHWEAVPEAERDAIEADWPRLVAEARAAMEAGKTPDAPEVHALVRRWLALQQRFKDLAPGMEDTMKRMYAAEPELARQSGVTPELLAYLRRSKDTLPPEEKA</sequence>
<dbReference type="PANTHER" id="PTHR30204:SF69">
    <property type="entry name" value="MERR-FAMILY TRANSCRIPTIONAL REGULATOR"/>
    <property type="match status" value="1"/>
</dbReference>
<dbReference type="RefSeq" id="WP_394412302.1">
    <property type="nucleotide sequence ID" value="NZ_JBIGIC010000007.1"/>
</dbReference>
<dbReference type="Pfam" id="PF13411">
    <property type="entry name" value="MerR_1"/>
    <property type="match status" value="1"/>
</dbReference>
<dbReference type="Pfam" id="PF07739">
    <property type="entry name" value="TipAS"/>
    <property type="match status" value="1"/>
</dbReference>
<dbReference type="PRINTS" id="PR00040">
    <property type="entry name" value="HTHMERR"/>
</dbReference>
<dbReference type="SMART" id="SM00422">
    <property type="entry name" value="HTH_MERR"/>
    <property type="match status" value="1"/>
</dbReference>
<evidence type="ECO:0000256" key="2">
    <source>
        <dbReference type="ARBA" id="ARBA00023015"/>
    </source>
</evidence>
<name>A0ABW7HF40_9BURK</name>
<gene>
    <name evidence="6" type="ORF">ACG04R_15590</name>
</gene>
<evidence type="ECO:0000256" key="3">
    <source>
        <dbReference type="ARBA" id="ARBA00023125"/>
    </source>
</evidence>
<keyword evidence="1" id="KW-0678">Repressor</keyword>
<protein>
    <submittedName>
        <fullName evidence="6">MerR family transcriptional regulator</fullName>
    </submittedName>
</protein>
<dbReference type="InterPro" id="IPR009061">
    <property type="entry name" value="DNA-bd_dom_put_sf"/>
</dbReference>
<evidence type="ECO:0000313" key="6">
    <source>
        <dbReference type="EMBL" id="MFG6488107.1"/>
    </source>
</evidence>
<dbReference type="InterPro" id="IPR047057">
    <property type="entry name" value="MerR_fam"/>
</dbReference>
<dbReference type="PANTHER" id="PTHR30204">
    <property type="entry name" value="REDOX-CYCLING DRUG-SENSING TRANSCRIPTIONAL ACTIVATOR SOXR"/>
    <property type="match status" value="1"/>
</dbReference>
<evidence type="ECO:0000256" key="1">
    <source>
        <dbReference type="ARBA" id="ARBA00022491"/>
    </source>
</evidence>
<dbReference type="EMBL" id="JBIGIC010000007">
    <property type="protein sequence ID" value="MFG6488107.1"/>
    <property type="molecule type" value="Genomic_DNA"/>
</dbReference>
<dbReference type="Proteomes" id="UP001606134">
    <property type="component" value="Unassembled WGS sequence"/>
</dbReference>
<keyword evidence="4" id="KW-0804">Transcription</keyword>
<dbReference type="SUPFAM" id="SSF46955">
    <property type="entry name" value="Putative DNA-binding domain"/>
    <property type="match status" value="1"/>
</dbReference>
<evidence type="ECO:0000256" key="4">
    <source>
        <dbReference type="ARBA" id="ARBA00023163"/>
    </source>
</evidence>
<dbReference type="CDD" id="cd01106">
    <property type="entry name" value="HTH_TipAL-Mta"/>
    <property type="match status" value="1"/>
</dbReference>
<keyword evidence="2" id="KW-0805">Transcription regulation</keyword>
<dbReference type="InterPro" id="IPR000551">
    <property type="entry name" value="MerR-type_HTH_dom"/>
</dbReference>
<keyword evidence="3" id="KW-0238">DNA-binding</keyword>
<dbReference type="Gene3D" id="1.10.490.50">
    <property type="entry name" value="Antibiotic binding domain of TipA-like multidrug resistance regulators"/>
    <property type="match status" value="1"/>
</dbReference>
<comment type="caution">
    <text evidence="6">The sequence shown here is derived from an EMBL/GenBank/DDBJ whole genome shotgun (WGS) entry which is preliminary data.</text>
</comment>
<reference evidence="6 7" key="1">
    <citation type="submission" date="2024-08" db="EMBL/GenBank/DDBJ databases">
        <authorList>
            <person name="Lu H."/>
        </authorList>
    </citation>
    <scope>NUCLEOTIDE SEQUENCE [LARGE SCALE GENOMIC DNA]</scope>
    <source>
        <strain evidence="6 7">BYS78W</strain>
    </source>
</reference>
<keyword evidence="7" id="KW-1185">Reference proteome</keyword>
<feature type="domain" description="HTH merR-type" evidence="5">
    <location>
        <begin position="1"/>
        <end position="71"/>
    </location>
</feature>